<dbReference type="AlphaFoldDB" id="A0A3M2HL48"/>
<dbReference type="InterPro" id="IPR003488">
    <property type="entry name" value="DprA"/>
</dbReference>
<dbReference type="OrthoDB" id="9785707at2"/>
<feature type="region of interest" description="Disordered" evidence="2">
    <location>
        <begin position="305"/>
        <end position="326"/>
    </location>
</feature>
<dbReference type="Gene3D" id="3.40.50.450">
    <property type="match status" value="1"/>
</dbReference>
<dbReference type="GO" id="GO:0009294">
    <property type="term" value="P:DNA-mediated transformation"/>
    <property type="evidence" value="ECO:0007669"/>
    <property type="project" value="InterPro"/>
</dbReference>
<evidence type="ECO:0000256" key="2">
    <source>
        <dbReference type="SAM" id="MobiDB-lite"/>
    </source>
</evidence>
<dbReference type="PANTHER" id="PTHR43022">
    <property type="entry name" value="PROTEIN SMF"/>
    <property type="match status" value="1"/>
</dbReference>
<dbReference type="NCBIfam" id="TIGR00732">
    <property type="entry name" value="dprA"/>
    <property type="match status" value="1"/>
</dbReference>
<dbReference type="InterPro" id="IPR036388">
    <property type="entry name" value="WH-like_DNA-bd_sf"/>
</dbReference>
<dbReference type="Gene3D" id="1.10.10.10">
    <property type="entry name" value="Winged helix-like DNA-binding domain superfamily/Winged helix DNA-binding domain"/>
    <property type="match status" value="1"/>
</dbReference>
<dbReference type="RefSeq" id="WP_122102159.1">
    <property type="nucleotide sequence ID" value="NZ_RFLY01000016.1"/>
</dbReference>
<feature type="domain" description="DprA winged helix" evidence="4">
    <location>
        <begin position="317"/>
        <end position="370"/>
    </location>
</feature>
<dbReference type="EMBL" id="RFLY01000016">
    <property type="protein sequence ID" value="RMH89075.1"/>
    <property type="molecule type" value="Genomic_DNA"/>
</dbReference>
<dbReference type="SUPFAM" id="SSF102405">
    <property type="entry name" value="MCP/YpsA-like"/>
    <property type="match status" value="1"/>
</dbReference>
<organism evidence="5 6">
    <name type="scientific">Solilutibacter pythonis</name>
    <dbReference type="NCBI Taxonomy" id="2483112"/>
    <lineage>
        <taxon>Bacteria</taxon>
        <taxon>Pseudomonadati</taxon>
        <taxon>Pseudomonadota</taxon>
        <taxon>Gammaproteobacteria</taxon>
        <taxon>Lysobacterales</taxon>
        <taxon>Lysobacteraceae</taxon>
        <taxon>Solilutibacter</taxon>
    </lineage>
</organism>
<comment type="caution">
    <text evidence="5">The sequence shown here is derived from an EMBL/GenBank/DDBJ whole genome shotgun (WGS) entry which is preliminary data.</text>
</comment>
<protein>
    <submittedName>
        <fullName evidence="5">DNA-protecting protein DprA</fullName>
    </submittedName>
</protein>
<dbReference type="Proteomes" id="UP000275012">
    <property type="component" value="Unassembled WGS sequence"/>
</dbReference>
<reference evidence="5 6" key="1">
    <citation type="submission" date="2018-10" db="EMBL/GenBank/DDBJ databases">
        <title>Proposal of Lysobacter pythonis sp. nov. isolated from royal pythons (Python regius).</title>
        <authorList>
            <person name="Hans-Juergen B."/>
            <person name="Huptas C."/>
            <person name="Sandra B."/>
            <person name="Igor L."/>
            <person name="Joachim S."/>
            <person name="Siegfried S."/>
            <person name="Mareike W."/>
            <person name="Peter K."/>
        </authorList>
    </citation>
    <scope>NUCLEOTIDE SEQUENCE [LARGE SCALE GENOMIC DNA]</scope>
    <source>
        <strain evidence="5 6">4284/11</strain>
    </source>
</reference>
<keyword evidence="6" id="KW-1185">Reference proteome</keyword>
<sequence>MPLTPDTDALLRLALAGGALAPRHRLLAGAGSPQAALAAGPGAWRDAGLDETARSTLRGRDAGAERRIDQARRWLDTPGHHLIGCHGPDYPPLLARTRRPPLALFVAGEPGRLWHPQIAIVGSRRASANGLDNAHAFARRLATGGWAITSGLAAGIDAAAHAGALAAPEGLTVAVLGCGPDVAYPAAHTELMARIAGRGVLVSELPPGTPPMRGHFPARNRIVAGLTLATLVVEAAERSGALITARLAAEAGREVFALPGSIHNPMARGCHRLLREGAGLIASPDEILASLAPLLDHLATGLRQRLGGSTPASGDDDNADPPDPHGLWRALGHDPTPMDTLVARTGLTVVELSPMLLALELEGRVSVEHGRYTRKSPVSR</sequence>
<evidence type="ECO:0000259" key="4">
    <source>
        <dbReference type="Pfam" id="PF17782"/>
    </source>
</evidence>
<dbReference type="InterPro" id="IPR041614">
    <property type="entry name" value="DprA_WH"/>
</dbReference>
<dbReference type="Pfam" id="PF17782">
    <property type="entry name" value="WHD_DprA"/>
    <property type="match status" value="1"/>
</dbReference>
<evidence type="ECO:0000313" key="6">
    <source>
        <dbReference type="Proteomes" id="UP000275012"/>
    </source>
</evidence>
<comment type="similarity">
    <text evidence="1">Belongs to the DprA/Smf family.</text>
</comment>
<evidence type="ECO:0000256" key="1">
    <source>
        <dbReference type="ARBA" id="ARBA00006525"/>
    </source>
</evidence>
<feature type="domain" description="Smf/DprA SLOG" evidence="3">
    <location>
        <begin position="83"/>
        <end position="291"/>
    </location>
</feature>
<name>A0A3M2HL48_9GAMM</name>
<evidence type="ECO:0000313" key="5">
    <source>
        <dbReference type="EMBL" id="RMH89075.1"/>
    </source>
</evidence>
<gene>
    <name evidence="5" type="primary">dprA</name>
    <name evidence="5" type="ORF">EBB59_10785</name>
</gene>
<dbReference type="Pfam" id="PF02481">
    <property type="entry name" value="DNA_processg_A"/>
    <property type="match status" value="1"/>
</dbReference>
<dbReference type="InterPro" id="IPR057666">
    <property type="entry name" value="DrpA_SLOG"/>
</dbReference>
<evidence type="ECO:0000259" key="3">
    <source>
        <dbReference type="Pfam" id="PF02481"/>
    </source>
</evidence>
<proteinExistence type="inferred from homology"/>
<accession>A0A3M2HL48</accession>
<dbReference type="PANTHER" id="PTHR43022:SF1">
    <property type="entry name" value="PROTEIN SMF"/>
    <property type="match status" value="1"/>
</dbReference>